<dbReference type="GO" id="GO:0016020">
    <property type="term" value="C:membrane"/>
    <property type="evidence" value="ECO:0007669"/>
    <property type="project" value="UniProtKB-SubCell"/>
</dbReference>
<protein>
    <recommendedName>
        <fullName evidence="6">Mce-associated membrane protein</fullName>
    </recommendedName>
</protein>
<dbReference type="OrthoDB" id="3395172at2"/>
<accession>A0A4U0RYZ8</accession>
<dbReference type="EMBL" id="SUMC01000091">
    <property type="protein sequence ID" value="TKA00051.1"/>
    <property type="molecule type" value="Genomic_DNA"/>
</dbReference>
<organism evidence="4 5">
    <name type="scientific">Actinacidiphila oryziradicis</name>
    <dbReference type="NCBI Taxonomy" id="2571141"/>
    <lineage>
        <taxon>Bacteria</taxon>
        <taxon>Bacillati</taxon>
        <taxon>Actinomycetota</taxon>
        <taxon>Actinomycetes</taxon>
        <taxon>Kitasatosporales</taxon>
        <taxon>Streptomycetaceae</taxon>
        <taxon>Actinacidiphila</taxon>
    </lineage>
</organism>
<dbReference type="Proteomes" id="UP000305778">
    <property type="component" value="Unassembled WGS sequence"/>
</dbReference>
<evidence type="ECO:0000256" key="1">
    <source>
        <dbReference type="ARBA" id="ARBA00004370"/>
    </source>
</evidence>
<evidence type="ECO:0000256" key="3">
    <source>
        <dbReference type="SAM" id="Phobius"/>
    </source>
</evidence>
<gene>
    <name evidence="4" type="ORF">FCI23_43700</name>
</gene>
<comment type="caution">
    <text evidence="4">The sequence shown here is derived from an EMBL/GenBank/DDBJ whole genome shotgun (WGS) entry which is preliminary data.</text>
</comment>
<keyword evidence="3" id="KW-1133">Transmembrane helix</keyword>
<name>A0A4U0RYZ8_9ACTN</name>
<dbReference type="PANTHER" id="PTHR37042">
    <property type="entry name" value="OUTER MEMBRANE PROTEIN RV1973"/>
    <property type="match status" value="1"/>
</dbReference>
<dbReference type="PANTHER" id="PTHR37042:SF4">
    <property type="entry name" value="OUTER MEMBRANE PROTEIN RV1973"/>
    <property type="match status" value="1"/>
</dbReference>
<evidence type="ECO:0000313" key="5">
    <source>
        <dbReference type="Proteomes" id="UP000305778"/>
    </source>
</evidence>
<keyword evidence="2 3" id="KW-0472">Membrane</keyword>
<evidence type="ECO:0008006" key="6">
    <source>
        <dbReference type="Google" id="ProtNLM"/>
    </source>
</evidence>
<keyword evidence="3" id="KW-0812">Transmembrane</keyword>
<reference evidence="4 5" key="1">
    <citation type="submission" date="2019-04" db="EMBL/GenBank/DDBJ databases">
        <title>Streptomyces oryziradicis sp. nov., a novel actinomycete isolated from rhizosphere soil of rice (Oryza sativa L.).</title>
        <authorList>
            <person name="Li C."/>
        </authorList>
    </citation>
    <scope>NUCLEOTIDE SEQUENCE [LARGE SCALE GENOMIC DNA]</scope>
    <source>
        <strain evidence="4 5">NEAU-C40</strain>
    </source>
</reference>
<feature type="transmembrane region" description="Helical" evidence="3">
    <location>
        <begin position="39"/>
        <end position="58"/>
    </location>
</feature>
<evidence type="ECO:0000313" key="4">
    <source>
        <dbReference type="EMBL" id="TKA00051.1"/>
    </source>
</evidence>
<proteinExistence type="predicted"/>
<dbReference type="AlphaFoldDB" id="A0A4U0RYZ8"/>
<comment type="subcellular location">
    <subcellularLocation>
        <location evidence="1">Membrane</location>
    </subcellularLocation>
</comment>
<evidence type="ECO:0000256" key="2">
    <source>
        <dbReference type="ARBA" id="ARBA00023136"/>
    </source>
</evidence>
<sequence>MAMVARRTDGVTGRLLARACATLRQLRTVGARRTRRSKWLLPTLALAALLSAVLPGYLGVRVYQQHQVEGRDQDILAAARQLALNFTSLDYRHYDRDAKNVLNMATGSFRQQFADQTSNLTKLVATNKSVSQGQILDAGIARADARSASVLVAVDSKVTNVAAPKGQARNYRLQVDLVLQSGRWLASNVEFVG</sequence>
<keyword evidence="5" id="KW-1185">Reference proteome</keyword>